<dbReference type="EMBL" id="BX842654">
    <property type="protein sequence ID" value="CAE80815.1"/>
    <property type="molecule type" value="Genomic_DNA"/>
</dbReference>
<gene>
    <name evidence="1" type="ordered locus">Bd3050</name>
</gene>
<sequence>MHASSGFALSAQPQPFIPIQKIDSAKVLTNSIFPSESTVYK</sequence>
<dbReference type="STRING" id="264462.Bd3050"/>
<evidence type="ECO:0000313" key="1">
    <source>
        <dbReference type="EMBL" id="CAE80815.1"/>
    </source>
</evidence>
<proteinExistence type="predicted"/>
<keyword evidence="2" id="KW-1185">Reference proteome</keyword>
<dbReference type="AlphaFoldDB" id="Q6MIU8"/>
<dbReference type="HOGENOM" id="CLU_3266320_0_0_7"/>
<accession>Q6MIU8</accession>
<name>Q6MIU8_BDEBA</name>
<reference evidence="1 2" key="1">
    <citation type="journal article" date="2004" name="Science">
        <title>A predator unmasked: life cycle of Bdellovibrio bacteriovorus from a genomic perspective.</title>
        <authorList>
            <person name="Rendulic S."/>
            <person name="Jagtap P."/>
            <person name="Rosinus A."/>
            <person name="Eppinger M."/>
            <person name="Baar C."/>
            <person name="Lanz C."/>
            <person name="Keller H."/>
            <person name="Lambert C."/>
            <person name="Evans K.J."/>
            <person name="Goesmann A."/>
            <person name="Meyer F."/>
            <person name="Sockett R.E."/>
            <person name="Schuster S.C."/>
        </authorList>
    </citation>
    <scope>NUCLEOTIDE SEQUENCE [LARGE SCALE GENOMIC DNA]</scope>
    <source>
        <strain evidence="2">ATCC 15356 / DSM 50701 / NCIMB 9529 / HD100</strain>
    </source>
</reference>
<evidence type="ECO:0000313" key="2">
    <source>
        <dbReference type="Proteomes" id="UP000008080"/>
    </source>
</evidence>
<dbReference type="Proteomes" id="UP000008080">
    <property type="component" value="Chromosome"/>
</dbReference>
<dbReference type="KEGG" id="bba:Bd3050"/>
<protein>
    <submittedName>
        <fullName evidence="1">Uncharacterized protein</fullName>
    </submittedName>
</protein>
<organism evidence="1 2">
    <name type="scientific">Bdellovibrio bacteriovorus (strain ATCC 15356 / DSM 50701 / NCIMB 9529 / HD100)</name>
    <dbReference type="NCBI Taxonomy" id="264462"/>
    <lineage>
        <taxon>Bacteria</taxon>
        <taxon>Pseudomonadati</taxon>
        <taxon>Bdellovibrionota</taxon>
        <taxon>Bdellovibrionia</taxon>
        <taxon>Bdellovibrionales</taxon>
        <taxon>Pseudobdellovibrionaceae</taxon>
        <taxon>Bdellovibrio</taxon>
    </lineage>
</organism>